<organism evidence="10 11">
    <name type="scientific">Electrophorus electricus</name>
    <name type="common">Electric eel</name>
    <name type="synonym">Gymnotus electricus</name>
    <dbReference type="NCBI Taxonomy" id="8005"/>
    <lineage>
        <taxon>Eukaryota</taxon>
        <taxon>Metazoa</taxon>
        <taxon>Chordata</taxon>
        <taxon>Craniata</taxon>
        <taxon>Vertebrata</taxon>
        <taxon>Euteleostomi</taxon>
        <taxon>Actinopterygii</taxon>
        <taxon>Neopterygii</taxon>
        <taxon>Teleostei</taxon>
        <taxon>Ostariophysi</taxon>
        <taxon>Gymnotiformes</taxon>
        <taxon>Gymnotoidei</taxon>
        <taxon>Gymnotidae</taxon>
        <taxon>Electrophorus</taxon>
    </lineage>
</organism>
<dbReference type="AlphaFoldDB" id="A0A4W4EQV3"/>
<keyword evidence="7" id="KW-1015">Disulfide bond</keyword>
<name>A0A4W4EQV3_ELEEL</name>
<evidence type="ECO:0000256" key="7">
    <source>
        <dbReference type="ARBA" id="ARBA00023157"/>
    </source>
</evidence>
<comment type="subcellular location">
    <subcellularLocation>
        <location evidence="1">Secreted</location>
    </subcellularLocation>
</comment>
<dbReference type="OMA" id="HYCNAMM"/>
<dbReference type="GeneTree" id="ENSGT00940000157645"/>
<dbReference type="GO" id="GO:0050829">
    <property type="term" value="P:defense response to Gram-negative bacterium"/>
    <property type="evidence" value="ECO:0007669"/>
    <property type="project" value="TreeGrafter"/>
</dbReference>
<dbReference type="Pfam" id="PF00074">
    <property type="entry name" value="RnaseA"/>
    <property type="match status" value="1"/>
</dbReference>
<comment type="similarity">
    <text evidence="2 8">Belongs to the pancreatic ribonuclease family.</text>
</comment>
<dbReference type="PROSITE" id="PS00127">
    <property type="entry name" value="RNASE_PANCREATIC"/>
    <property type="match status" value="1"/>
</dbReference>
<keyword evidence="6 8" id="KW-0378">Hydrolase</keyword>
<reference evidence="10" key="4">
    <citation type="submission" date="2025-08" db="UniProtKB">
        <authorList>
            <consortium name="Ensembl"/>
        </authorList>
    </citation>
    <scope>IDENTIFICATION</scope>
</reference>
<keyword evidence="5 8" id="KW-0255">Endonuclease</keyword>
<sequence>MEIRGFAVGLLLALSATLLVDAQPADVRSRYIHFLTQHVYGGMNTNKCSKVIGQRHITEGNTNNCKEINTFILATHEQVRAVCSDGGTPKGRNLYESTKPFAVVICKRKPGASCVYNGKRSTRTIIVACDRGWPVHYQEDNLFCRPGQIGSATNWY</sequence>
<feature type="domain" description="Ribonuclease A-domain" evidence="9">
    <location>
        <begin position="27"/>
        <end position="143"/>
    </location>
</feature>
<dbReference type="PANTHER" id="PTHR11437">
    <property type="entry name" value="RIBONUCLEASE"/>
    <property type="match status" value="1"/>
</dbReference>
<evidence type="ECO:0000256" key="3">
    <source>
        <dbReference type="ARBA" id="ARBA00022525"/>
    </source>
</evidence>
<evidence type="ECO:0000256" key="2">
    <source>
        <dbReference type="ARBA" id="ARBA00005600"/>
    </source>
</evidence>
<accession>A0A4W4EQV3</accession>
<dbReference type="GO" id="GO:0003676">
    <property type="term" value="F:nucleic acid binding"/>
    <property type="evidence" value="ECO:0007669"/>
    <property type="project" value="InterPro"/>
</dbReference>
<feature type="chain" id="PRO_5044042266" description="Ribonuclease A-domain domain-containing protein" evidence="8">
    <location>
        <begin position="23"/>
        <end position="156"/>
    </location>
</feature>
<evidence type="ECO:0000313" key="10">
    <source>
        <dbReference type="Ensembl" id="ENSEEEP00000014264.2"/>
    </source>
</evidence>
<dbReference type="GO" id="GO:0016787">
    <property type="term" value="F:hydrolase activity"/>
    <property type="evidence" value="ECO:0007669"/>
    <property type="project" value="UniProtKB-KW"/>
</dbReference>
<dbReference type="InterPro" id="IPR023411">
    <property type="entry name" value="RNaseA_AS"/>
</dbReference>
<reference evidence="11" key="1">
    <citation type="journal article" date="2014" name="Science">
        <title>Nonhuman genetics. Genomic basis for the convergent evolution of electric organs.</title>
        <authorList>
            <person name="Gallant J.R."/>
            <person name="Traeger L.L."/>
            <person name="Volkening J.D."/>
            <person name="Moffett H."/>
            <person name="Chen P.H."/>
            <person name="Novina C.D."/>
            <person name="Phillips G.N.Jr."/>
            <person name="Anand R."/>
            <person name="Wells G.B."/>
            <person name="Pinch M."/>
            <person name="Guth R."/>
            <person name="Unguez G.A."/>
            <person name="Albert J.S."/>
            <person name="Zakon H.H."/>
            <person name="Samanta M.P."/>
            <person name="Sussman M.R."/>
        </authorList>
    </citation>
    <scope>NUCLEOTIDE SEQUENCE [LARGE SCALE GENOMIC DNA]</scope>
</reference>
<dbReference type="PANTHER" id="PTHR11437:SF10">
    <property type="entry name" value="ANGIOGENIN-RELATED"/>
    <property type="match status" value="1"/>
</dbReference>
<dbReference type="GO" id="GO:0050830">
    <property type="term" value="P:defense response to Gram-positive bacterium"/>
    <property type="evidence" value="ECO:0007669"/>
    <property type="project" value="TreeGrafter"/>
</dbReference>
<feature type="signal peptide" evidence="8">
    <location>
        <begin position="1"/>
        <end position="22"/>
    </location>
</feature>
<dbReference type="GO" id="GO:0004540">
    <property type="term" value="F:RNA nuclease activity"/>
    <property type="evidence" value="ECO:0007669"/>
    <property type="project" value="TreeGrafter"/>
</dbReference>
<evidence type="ECO:0000313" key="11">
    <source>
        <dbReference type="Proteomes" id="UP000314983"/>
    </source>
</evidence>
<dbReference type="Proteomes" id="UP000314983">
    <property type="component" value="Chromosome 6"/>
</dbReference>
<dbReference type="GO" id="GO:0001525">
    <property type="term" value="P:angiogenesis"/>
    <property type="evidence" value="ECO:0007669"/>
    <property type="project" value="TreeGrafter"/>
</dbReference>
<evidence type="ECO:0000256" key="5">
    <source>
        <dbReference type="ARBA" id="ARBA00022759"/>
    </source>
</evidence>
<dbReference type="SUPFAM" id="SSF54076">
    <property type="entry name" value="RNase A-like"/>
    <property type="match status" value="1"/>
</dbReference>
<dbReference type="InterPro" id="IPR001427">
    <property type="entry name" value="RNaseA"/>
</dbReference>
<dbReference type="Gene3D" id="3.10.130.10">
    <property type="entry name" value="Ribonuclease A-like domain"/>
    <property type="match status" value="1"/>
</dbReference>
<evidence type="ECO:0000256" key="6">
    <source>
        <dbReference type="ARBA" id="ARBA00022801"/>
    </source>
</evidence>
<proteinExistence type="inferred from homology"/>
<evidence type="ECO:0000259" key="9">
    <source>
        <dbReference type="SMART" id="SM00092"/>
    </source>
</evidence>
<reference evidence="10" key="3">
    <citation type="submission" date="2020-05" db="EMBL/GenBank/DDBJ databases">
        <title>Electrophorus electricus (electric eel) genome, fEleEle1, primary haplotype.</title>
        <authorList>
            <person name="Myers G."/>
            <person name="Meyer A."/>
            <person name="Fedrigo O."/>
            <person name="Formenti G."/>
            <person name="Rhie A."/>
            <person name="Tracey A."/>
            <person name="Sims Y."/>
            <person name="Jarvis E.D."/>
        </authorList>
    </citation>
    <scope>NUCLEOTIDE SEQUENCE [LARGE SCALE GENOMIC DNA]</scope>
</reference>
<dbReference type="SMART" id="SM00092">
    <property type="entry name" value="RNAse_Pc"/>
    <property type="match status" value="1"/>
</dbReference>
<keyword evidence="11" id="KW-1185">Reference proteome</keyword>
<keyword evidence="8" id="KW-0732">Signal</keyword>
<keyword evidence="3" id="KW-0964">Secreted</keyword>
<dbReference type="InterPro" id="IPR023412">
    <property type="entry name" value="RNaseA_domain"/>
</dbReference>
<dbReference type="GO" id="GO:0004519">
    <property type="term" value="F:endonuclease activity"/>
    <property type="evidence" value="ECO:0007669"/>
    <property type="project" value="UniProtKB-KW"/>
</dbReference>
<dbReference type="GO" id="GO:0005576">
    <property type="term" value="C:extracellular region"/>
    <property type="evidence" value="ECO:0007669"/>
    <property type="project" value="UniProtKB-SubCell"/>
</dbReference>
<evidence type="ECO:0000256" key="4">
    <source>
        <dbReference type="ARBA" id="ARBA00022722"/>
    </source>
</evidence>
<dbReference type="Ensembl" id="ENSEEET00000014437.2">
    <property type="protein sequence ID" value="ENSEEEP00000014264.2"/>
    <property type="gene ID" value="ENSEEEG00000007095.2"/>
</dbReference>
<evidence type="ECO:0000256" key="8">
    <source>
        <dbReference type="RuleBase" id="RU000651"/>
    </source>
</evidence>
<evidence type="ECO:0000256" key="1">
    <source>
        <dbReference type="ARBA" id="ARBA00004613"/>
    </source>
</evidence>
<dbReference type="InterPro" id="IPR036816">
    <property type="entry name" value="RNaseA-like_dom_sf"/>
</dbReference>
<keyword evidence="4 8" id="KW-0540">Nuclease</keyword>
<reference evidence="11" key="2">
    <citation type="journal article" date="2017" name="Sci. Adv.">
        <title>A tail of two voltages: Proteomic comparison of the three electric organs of the electric eel.</title>
        <authorList>
            <person name="Traeger L.L."/>
            <person name="Sabat G."/>
            <person name="Barrett-Wilt G.A."/>
            <person name="Wells G.B."/>
            <person name="Sussman M.R."/>
        </authorList>
    </citation>
    <scope>NUCLEOTIDE SEQUENCE [LARGE SCALE GENOMIC DNA]</scope>
</reference>
<reference evidence="10" key="5">
    <citation type="submission" date="2025-09" db="UniProtKB">
        <authorList>
            <consortium name="Ensembl"/>
        </authorList>
    </citation>
    <scope>IDENTIFICATION</scope>
</reference>
<dbReference type="CDD" id="cd06265">
    <property type="entry name" value="RNase_A_canonical"/>
    <property type="match status" value="1"/>
</dbReference>
<protein>
    <recommendedName>
        <fullName evidence="9">Ribonuclease A-domain domain-containing protein</fullName>
    </recommendedName>
</protein>